<evidence type="ECO:0000256" key="2">
    <source>
        <dbReference type="ARBA" id="ARBA00009127"/>
    </source>
</evidence>
<gene>
    <name evidence="5" type="ORF">HHI36_019241</name>
</gene>
<proteinExistence type="inferred from homology"/>
<dbReference type="AlphaFoldDB" id="A0ABD2P334"/>
<dbReference type="Proteomes" id="UP001516400">
    <property type="component" value="Unassembled WGS sequence"/>
</dbReference>
<accession>A0ABD2P334</accession>
<dbReference type="Gene3D" id="2.120.10.30">
    <property type="entry name" value="TolB, C-terminal domain"/>
    <property type="match status" value="1"/>
</dbReference>
<comment type="subcellular location">
    <subcellularLocation>
        <location evidence="1">Secreted</location>
    </subcellularLocation>
</comment>
<dbReference type="InterPro" id="IPR011042">
    <property type="entry name" value="6-blade_b-propeller_TolB-like"/>
</dbReference>
<sequence length="409" mass="46828">MKRVCDYFSLLLLNYCGFPNGDKGSREIQKRDFEVIHQWQFLNYTWPSYWSYTHALENFQYIPENNAPTGVKIYGGKIFLSIPRFRPGIPATLAHVTLNEGGTRTNELLKPFPNWELNINRACIGFQSVQSMEIDRQGYMWVIDGVRINEATKCPSKLVILDLRKNGRIIHRYNFPNEISLTRGGFLNDIVLDESNGGFAYITDNSVIDPGLIVYSLKRNKAWKLRDPSFFAEPRATGFVVNGLPMNNLSPIDGIALSPAIPNRDRFVYFCSLTGINLYSISTSILKNETFSTSDKWRQNINLIGQKEAQSDGLIIDNEGNLFYTLLPLYGIGKWNINNLVGGSKIIYKNEKTMVWPDTFAMDEKGYLYVISNNINQFIDPKIDTKISSDAKFRIFRYFTGTKSYMYSV</sequence>
<evidence type="ECO:0000313" key="6">
    <source>
        <dbReference type="Proteomes" id="UP001516400"/>
    </source>
</evidence>
<name>A0ABD2P334_9CUCU</name>
<protein>
    <submittedName>
        <fullName evidence="5">Uncharacterized protein</fullName>
    </submittedName>
</protein>
<comment type="caution">
    <text evidence="5">The sequence shown here is derived from an EMBL/GenBank/DDBJ whole genome shotgun (WGS) entry which is preliminary data.</text>
</comment>
<dbReference type="GO" id="GO:0005576">
    <property type="term" value="C:extracellular region"/>
    <property type="evidence" value="ECO:0007669"/>
    <property type="project" value="UniProtKB-SubCell"/>
</dbReference>
<keyword evidence="3" id="KW-0964">Secreted</keyword>
<dbReference type="InterPro" id="IPR017996">
    <property type="entry name" value="MRJP/yellow-related"/>
</dbReference>
<evidence type="ECO:0000256" key="4">
    <source>
        <dbReference type="ARBA" id="ARBA00022729"/>
    </source>
</evidence>
<dbReference type="SUPFAM" id="SSF63829">
    <property type="entry name" value="Calcium-dependent phosphotriesterase"/>
    <property type="match status" value="1"/>
</dbReference>
<keyword evidence="4" id="KW-0732">Signal</keyword>
<dbReference type="PANTHER" id="PTHR10009">
    <property type="entry name" value="PROTEIN YELLOW-RELATED"/>
    <property type="match status" value="1"/>
</dbReference>
<keyword evidence="6" id="KW-1185">Reference proteome</keyword>
<dbReference type="EMBL" id="JABFTP020000165">
    <property type="protein sequence ID" value="KAL3285117.1"/>
    <property type="molecule type" value="Genomic_DNA"/>
</dbReference>
<comment type="similarity">
    <text evidence="2">Belongs to the major royal jelly protein family.</text>
</comment>
<evidence type="ECO:0000256" key="3">
    <source>
        <dbReference type="ARBA" id="ARBA00022525"/>
    </source>
</evidence>
<dbReference type="Pfam" id="PF03022">
    <property type="entry name" value="MRJP"/>
    <property type="match status" value="1"/>
</dbReference>
<evidence type="ECO:0000256" key="1">
    <source>
        <dbReference type="ARBA" id="ARBA00004613"/>
    </source>
</evidence>
<evidence type="ECO:0000313" key="5">
    <source>
        <dbReference type="EMBL" id="KAL3285117.1"/>
    </source>
</evidence>
<organism evidence="5 6">
    <name type="scientific">Cryptolaemus montrouzieri</name>
    <dbReference type="NCBI Taxonomy" id="559131"/>
    <lineage>
        <taxon>Eukaryota</taxon>
        <taxon>Metazoa</taxon>
        <taxon>Ecdysozoa</taxon>
        <taxon>Arthropoda</taxon>
        <taxon>Hexapoda</taxon>
        <taxon>Insecta</taxon>
        <taxon>Pterygota</taxon>
        <taxon>Neoptera</taxon>
        <taxon>Endopterygota</taxon>
        <taxon>Coleoptera</taxon>
        <taxon>Polyphaga</taxon>
        <taxon>Cucujiformia</taxon>
        <taxon>Coccinelloidea</taxon>
        <taxon>Coccinellidae</taxon>
        <taxon>Scymninae</taxon>
        <taxon>Scymnini</taxon>
        <taxon>Cryptolaemus</taxon>
    </lineage>
</organism>
<reference evidence="5 6" key="1">
    <citation type="journal article" date="2021" name="BMC Biol.">
        <title>Horizontally acquired antibacterial genes associated with adaptive radiation of ladybird beetles.</title>
        <authorList>
            <person name="Li H.S."/>
            <person name="Tang X.F."/>
            <person name="Huang Y.H."/>
            <person name="Xu Z.Y."/>
            <person name="Chen M.L."/>
            <person name="Du X.Y."/>
            <person name="Qiu B.Y."/>
            <person name="Chen P.T."/>
            <person name="Zhang W."/>
            <person name="Slipinski A."/>
            <person name="Escalona H.E."/>
            <person name="Waterhouse R.M."/>
            <person name="Zwick A."/>
            <person name="Pang H."/>
        </authorList>
    </citation>
    <scope>NUCLEOTIDE SEQUENCE [LARGE SCALE GENOMIC DNA]</scope>
    <source>
        <strain evidence="5">SYSU2018</strain>
    </source>
</reference>
<dbReference type="PANTHER" id="PTHR10009:SF18">
    <property type="entry name" value="PROTEIN YELLOW-LIKE PROTEIN"/>
    <property type="match status" value="1"/>
</dbReference>